<reference evidence="2" key="1">
    <citation type="submission" date="2021-12" db="EMBL/GenBank/DDBJ databases">
        <authorList>
            <person name="King R."/>
        </authorList>
    </citation>
    <scope>NUCLEOTIDE SEQUENCE</scope>
</reference>
<feature type="domain" description="Helitron helicase-like" evidence="1">
    <location>
        <begin position="85"/>
        <end position="228"/>
    </location>
</feature>
<evidence type="ECO:0000313" key="2">
    <source>
        <dbReference type="EMBL" id="CAH0401998.1"/>
    </source>
</evidence>
<proteinExistence type="predicted"/>
<organism evidence="2 3">
    <name type="scientific">Chilo suppressalis</name>
    <name type="common">Asiatic rice borer moth</name>
    <dbReference type="NCBI Taxonomy" id="168631"/>
    <lineage>
        <taxon>Eukaryota</taxon>
        <taxon>Metazoa</taxon>
        <taxon>Ecdysozoa</taxon>
        <taxon>Arthropoda</taxon>
        <taxon>Hexapoda</taxon>
        <taxon>Insecta</taxon>
        <taxon>Pterygota</taxon>
        <taxon>Neoptera</taxon>
        <taxon>Endopterygota</taxon>
        <taxon>Lepidoptera</taxon>
        <taxon>Glossata</taxon>
        <taxon>Ditrysia</taxon>
        <taxon>Pyraloidea</taxon>
        <taxon>Crambidae</taxon>
        <taxon>Crambinae</taxon>
        <taxon>Chilo</taxon>
    </lineage>
</organism>
<evidence type="ECO:0000313" key="3">
    <source>
        <dbReference type="Proteomes" id="UP001153292"/>
    </source>
</evidence>
<dbReference type="Pfam" id="PF14214">
    <property type="entry name" value="Helitron_like_N"/>
    <property type="match status" value="1"/>
</dbReference>
<dbReference type="Proteomes" id="UP001153292">
    <property type="component" value="Chromosome 2"/>
</dbReference>
<evidence type="ECO:0000259" key="1">
    <source>
        <dbReference type="Pfam" id="PF14214"/>
    </source>
</evidence>
<sequence>MLSKIPETLFWGEDYILEMAPGQHTKPLALAFDGDAEELSFPTIYYFQPREFKVPVINSFNLMFRNVRDSTCPITRERLDDPEFLRETMNRNESFLSCLPNSIQYWQRRKNDLFAMMRQLGKQTVFLTLSASEIYWAPLMKCVYRFKHHIPEDESIDDIILEEMTGSQRAELVNGDLVLCCLYFDRLVGCIVNAIKLKKGPFGKYKLIEYFRRVEFQHRGSPHCHMLLWLENAPPDDERRFVNGEHVPKTIELIDELCTADSSQIGSERKLQTHRHTHACFKRNTRTCLFGAPFWPMKSTRILLPVTEADRIEALSDLYKSLREVLEQSESDDEMAFNTIEQFGATNSIESEDEYLKIHRHGIHRPTVMYRRSMRDLMTSPFNPTILSVLQSNMTFNISWMNIHVRLT</sequence>
<name>A0ABN8AZQ9_CHISP</name>
<gene>
    <name evidence="2" type="ORF">CHILSU_LOCUS5236</name>
</gene>
<protein>
    <recommendedName>
        <fullName evidence="1">Helitron helicase-like domain-containing protein</fullName>
    </recommendedName>
</protein>
<keyword evidence="3" id="KW-1185">Reference proteome</keyword>
<dbReference type="InterPro" id="IPR025476">
    <property type="entry name" value="Helitron_helicase-like"/>
</dbReference>
<dbReference type="EMBL" id="OU963895">
    <property type="protein sequence ID" value="CAH0401998.1"/>
    <property type="molecule type" value="Genomic_DNA"/>
</dbReference>
<accession>A0ABN8AZQ9</accession>